<organism evidence="1 2">
    <name type="scientific">Sporosarcina psychrophila</name>
    <name type="common">Bacillus psychrophilus</name>
    <dbReference type="NCBI Taxonomy" id="1476"/>
    <lineage>
        <taxon>Bacteria</taxon>
        <taxon>Bacillati</taxon>
        <taxon>Bacillota</taxon>
        <taxon>Bacilli</taxon>
        <taxon>Bacillales</taxon>
        <taxon>Caryophanaceae</taxon>
        <taxon>Sporosarcina</taxon>
    </lineage>
</organism>
<dbReference type="Pfam" id="PF17277">
    <property type="entry name" value="DUF5342"/>
    <property type="match status" value="1"/>
</dbReference>
<evidence type="ECO:0000313" key="2">
    <source>
        <dbReference type="Proteomes" id="UP001549104"/>
    </source>
</evidence>
<reference evidence="1 2" key="1">
    <citation type="submission" date="2024-06" db="EMBL/GenBank/DDBJ databases">
        <title>Sorghum-associated microbial communities from plants grown in Nebraska, USA.</title>
        <authorList>
            <person name="Schachtman D."/>
        </authorList>
    </citation>
    <scope>NUCLEOTIDE SEQUENCE [LARGE SCALE GENOMIC DNA]</scope>
    <source>
        <strain evidence="1 2">1288</strain>
    </source>
</reference>
<gene>
    <name evidence="1" type="ORF">ABIC55_003030</name>
</gene>
<dbReference type="Proteomes" id="UP001549104">
    <property type="component" value="Unassembled WGS sequence"/>
</dbReference>
<dbReference type="RefSeq" id="WP_067206887.1">
    <property type="nucleotide sequence ID" value="NZ_CP014616.1"/>
</dbReference>
<name>A0ABV2KD48_SPOPS</name>
<dbReference type="InterPro" id="IPR017263">
    <property type="entry name" value="UCP037692"/>
</dbReference>
<comment type="caution">
    <text evidence="1">The sequence shown here is derived from an EMBL/GenBank/DDBJ whole genome shotgun (WGS) entry which is preliminary data.</text>
</comment>
<protein>
    <submittedName>
        <fullName evidence="1">Uncharacterized protein</fullName>
    </submittedName>
</protein>
<dbReference type="EMBL" id="JBEPME010000004">
    <property type="protein sequence ID" value="MET3657933.1"/>
    <property type="molecule type" value="Genomic_DNA"/>
</dbReference>
<sequence length="74" mass="8669">MVNQFQIKKALFQNHINERFSFSLNYQGNDFQGIYHEGVINWFNPHPLNKIESQQLGKIESSVTNKMNRLLVSS</sequence>
<proteinExistence type="predicted"/>
<keyword evidence="2" id="KW-1185">Reference proteome</keyword>
<accession>A0ABV2KD48</accession>
<evidence type="ECO:0000313" key="1">
    <source>
        <dbReference type="EMBL" id="MET3657933.1"/>
    </source>
</evidence>